<comment type="caution">
    <text evidence="2">The sequence shown here is derived from an EMBL/GenBank/DDBJ whole genome shotgun (WGS) entry which is preliminary data.</text>
</comment>
<gene>
    <name evidence="2" type="ORF">N657DRAFT_674442</name>
</gene>
<keyword evidence="1" id="KW-0732">Signal</keyword>
<organism evidence="2 3">
    <name type="scientific">Parathielavia appendiculata</name>
    <dbReference type="NCBI Taxonomy" id="2587402"/>
    <lineage>
        <taxon>Eukaryota</taxon>
        <taxon>Fungi</taxon>
        <taxon>Dikarya</taxon>
        <taxon>Ascomycota</taxon>
        <taxon>Pezizomycotina</taxon>
        <taxon>Sordariomycetes</taxon>
        <taxon>Sordariomycetidae</taxon>
        <taxon>Sordariales</taxon>
        <taxon>Chaetomiaceae</taxon>
        <taxon>Parathielavia</taxon>
    </lineage>
</organism>
<dbReference type="GeneID" id="87832517"/>
<dbReference type="EMBL" id="MU853241">
    <property type="protein sequence ID" value="KAK4120092.1"/>
    <property type="molecule type" value="Genomic_DNA"/>
</dbReference>
<evidence type="ECO:0000313" key="2">
    <source>
        <dbReference type="EMBL" id="KAK4120092.1"/>
    </source>
</evidence>
<evidence type="ECO:0000313" key="3">
    <source>
        <dbReference type="Proteomes" id="UP001302602"/>
    </source>
</evidence>
<sequence>MKNLGLAALTGAAFFHSAFASCCRSNICLRDIALGGADALAECSNNLAVTVTLSAVTVTETITEVQSAVSTSLFTETVTETASTDVLLFTETTTITKTTQTDIIYATITESVTTTIASTAAPVTSTQTIYGGTLTARDATSGEVPGHLTAVCVDWKKYIQACKCAGAVPTTVTVPASSETITVTASDAITTTLSTISSTQTDTVTVTETASKTELETVAITDLATATETITVSKTTTVFATSTPTTIVPLQCKSVGTGSKFWVSSQPFPDGSTRYMNTLSTFIAWQGTSQPANTASMHWTLDSNGFFELKTPISNGASVPYVEASATGGSLRVWVKSKSEVDVGVAAGTWAKIKGCVNAADDRVTMSALGRQNILSCGNAHYMSSGDGKDVRSDCVLITALAGELS</sequence>
<accession>A0AAN6TSU5</accession>
<feature type="signal peptide" evidence="1">
    <location>
        <begin position="1"/>
        <end position="20"/>
    </location>
</feature>
<keyword evidence="3" id="KW-1185">Reference proteome</keyword>
<name>A0AAN6TSU5_9PEZI</name>
<dbReference type="RefSeq" id="XP_062643864.1">
    <property type="nucleotide sequence ID" value="XM_062795749.1"/>
</dbReference>
<proteinExistence type="predicted"/>
<dbReference type="Proteomes" id="UP001302602">
    <property type="component" value="Unassembled WGS sequence"/>
</dbReference>
<reference evidence="2" key="1">
    <citation type="journal article" date="2023" name="Mol. Phylogenet. Evol.">
        <title>Genome-scale phylogeny and comparative genomics of the fungal order Sordariales.</title>
        <authorList>
            <person name="Hensen N."/>
            <person name="Bonometti L."/>
            <person name="Westerberg I."/>
            <person name="Brannstrom I.O."/>
            <person name="Guillou S."/>
            <person name="Cros-Aarteil S."/>
            <person name="Calhoun S."/>
            <person name="Haridas S."/>
            <person name="Kuo A."/>
            <person name="Mondo S."/>
            <person name="Pangilinan J."/>
            <person name="Riley R."/>
            <person name="LaButti K."/>
            <person name="Andreopoulos B."/>
            <person name="Lipzen A."/>
            <person name="Chen C."/>
            <person name="Yan M."/>
            <person name="Daum C."/>
            <person name="Ng V."/>
            <person name="Clum A."/>
            <person name="Steindorff A."/>
            <person name="Ohm R.A."/>
            <person name="Martin F."/>
            <person name="Silar P."/>
            <person name="Natvig D.O."/>
            <person name="Lalanne C."/>
            <person name="Gautier V."/>
            <person name="Ament-Velasquez S.L."/>
            <person name="Kruys A."/>
            <person name="Hutchinson M.I."/>
            <person name="Powell A.J."/>
            <person name="Barry K."/>
            <person name="Miller A.N."/>
            <person name="Grigoriev I.V."/>
            <person name="Debuchy R."/>
            <person name="Gladieux P."/>
            <person name="Hiltunen Thoren M."/>
            <person name="Johannesson H."/>
        </authorList>
    </citation>
    <scope>NUCLEOTIDE SEQUENCE</scope>
    <source>
        <strain evidence="2">CBS 731.68</strain>
    </source>
</reference>
<reference evidence="2" key="2">
    <citation type="submission" date="2023-05" db="EMBL/GenBank/DDBJ databases">
        <authorList>
            <consortium name="Lawrence Berkeley National Laboratory"/>
            <person name="Steindorff A."/>
            <person name="Hensen N."/>
            <person name="Bonometti L."/>
            <person name="Westerberg I."/>
            <person name="Brannstrom I.O."/>
            <person name="Guillou S."/>
            <person name="Cros-Aarteil S."/>
            <person name="Calhoun S."/>
            <person name="Haridas S."/>
            <person name="Kuo A."/>
            <person name="Mondo S."/>
            <person name="Pangilinan J."/>
            <person name="Riley R."/>
            <person name="Labutti K."/>
            <person name="Andreopoulos B."/>
            <person name="Lipzen A."/>
            <person name="Chen C."/>
            <person name="Yanf M."/>
            <person name="Daum C."/>
            <person name="Ng V."/>
            <person name="Clum A."/>
            <person name="Ohm R."/>
            <person name="Martin F."/>
            <person name="Silar P."/>
            <person name="Natvig D."/>
            <person name="Lalanne C."/>
            <person name="Gautier V."/>
            <person name="Ament-Velasquez S.L."/>
            <person name="Kruys A."/>
            <person name="Hutchinson M.I."/>
            <person name="Powell A.J."/>
            <person name="Barry K."/>
            <person name="Miller A.N."/>
            <person name="Grigoriev I.V."/>
            <person name="Debuchy R."/>
            <person name="Gladieux P."/>
            <person name="Thoren M.H."/>
            <person name="Johannesson H."/>
        </authorList>
    </citation>
    <scope>NUCLEOTIDE SEQUENCE</scope>
    <source>
        <strain evidence="2">CBS 731.68</strain>
    </source>
</reference>
<protein>
    <submittedName>
        <fullName evidence="2">Uncharacterized protein</fullName>
    </submittedName>
</protein>
<feature type="chain" id="PRO_5043022065" evidence="1">
    <location>
        <begin position="21"/>
        <end position="406"/>
    </location>
</feature>
<evidence type="ECO:0000256" key="1">
    <source>
        <dbReference type="SAM" id="SignalP"/>
    </source>
</evidence>
<dbReference type="AlphaFoldDB" id="A0AAN6TSU5"/>
<dbReference type="PROSITE" id="PS51257">
    <property type="entry name" value="PROKAR_LIPOPROTEIN"/>
    <property type="match status" value="1"/>
</dbReference>